<evidence type="ECO:0000256" key="1">
    <source>
        <dbReference type="ARBA" id="ARBA00004514"/>
    </source>
</evidence>
<keyword evidence="9" id="KW-1185">Reference proteome</keyword>
<dbReference type="InterPro" id="IPR039344">
    <property type="entry name" value="MBLAC1"/>
</dbReference>
<dbReference type="CDD" id="cd07711">
    <property type="entry name" value="MBLAC1-like_MBL-fold"/>
    <property type="match status" value="1"/>
</dbReference>
<dbReference type="InterPro" id="IPR036866">
    <property type="entry name" value="RibonucZ/Hydroxyglut_hydro"/>
</dbReference>
<dbReference type="GO" id="GO:0005829">
    <property type="term" value="C:cytosol"/>
    <property type="evidence" value="ECO:0007669"/>
    <property type="project" value="UniProtKB-SubCell"/>
</dbReference>
<dbReference type="EnsemblMetazoa" id="ENSAATROPT009823">
    <property type="protein sequence ID" value="ENSAATROPP008885"/>
    <property type="gene ID" value="ENSAATROPG008003"/>
</dbReference>
<comment type="catalytic activity">
    <reaction evidence="5">
        <text>a ribonucleotidyl-ribonucleotide-RNA + H2O = a 3'-end ribonucleotide-RNA + a 5'-end 5'-phospho-ribonucleoside-RNA + H(+)</text>
        <dbReference type="Rhea" id="RHEA:68096"/>
        <dbReference type="Rhea" id="RHEA-COMP:15179"/>
        <dbReference type="Rhea" id="RHEA-COMP:17355"/>
        <dbReference type="Rhea" id="RHEA-COMP:17428"/>
        <dbReference type="ChEBI" id="CHEBI:15377"/>
        <dbReference type="ChEBI" id="CHEBI:15378"/>
        <dbReference type="ChEBI" id="CHEBI:74896"/>
        <dbReference type="ChEBI" id="CHEBI:138282"/>
        <dbReference type="ChEBI" id="CHEBI:173118"/>
    </reaction>
    <physiologicalReaction direction="left-to-right" evidence="5">
        <dbReference type="Rhea" id="RHEA:68097"/>
    </physiologicalReaction>
</comment>
<dbReference type="PANTHER" id="PTHR23200:SF48">
    <property type="entry name" value="METALLO-BETA-LACTAMASE DOMAIN-CONTAINING PROTEIN 1"/>
    <property type="match status" value="1"/>
</dbReference>
<evidence type="ECO:0000256" key="2">
    <source>
        <dbReference type="ARBA" id="ARBA00011738"/>
    </source>
</evidence>
<organism evidence="8 9">
    <name type="scientific">Anopheles atroparvus</name>
    <name type="common">European mosquito</name>
    <dbReference type="NCBI Taxonomy" id="41427"/>
    <lineage>
        <taxon>Eukaryota</taxon>
        <taxon>Metazoa</taxon>
        <taxon>Ecdysozoa</taxon>
        <taxon>Arthropoda</taxon>
        <taxon>Hexapoda</taxon>
        <taxon>Insecta</taxon>
        <taxon>Pterygota</taxon>
        <taxon>Neoptera</taxon>
        <taxon>Endopterygota</taxon>
        <taxon>Diptera</taxon>
        <taxon>Nematocera</taxon>
        <taxon>Culicoidea</taxon>
        <taxon>Culicidae</taxon>
        <taxon>Anophelinae</taxon>
        <taxon>Anopheles</taxon>
    </lineage>
</organism>
<dbReference type="Gene3D" id="3.60.15.10">
    <property type="entry name" value="Ribonuclease Z/Hydroxyacylglutathione hydrolase-like"/>
    <property type="match status" value="1"/>
</dbReference>
<dbReference type="SUPFAM" id="SSF56281">
    <property type="entry name" value="Metallo-hydrolase/oxidoreductase"/>
    <property type="match status" value="1"/>
</dbReference>
<name>A0AAG5DDA2_ANOAO</name>
<sequence length="239" mass="26506">MAQTGETVNEIIVLCEGYSRYADGEHPGGADGEEGSEAAAAGDVMLANCTCTLIKGPDCNVIVDTMTPWDGDLLLRRLQEHQLHPDDIDYVVSTHGHSDHLGNNNLFLRAKRHIVGTNISQRNRYYIHDFNAGPFRLTHDIEIQATPGHTLSCVTVLVARSNLSPGIGRPTAIVGDLFEHRQDIEDERLWVEAGSEDPRAQRNHRARIAELADWIIPGHGGPFRVDPSMRETLRQQATY</sequence>
<accession>A0AAG5DDA2</accession>
<evidence type="ECO:0000256" key="5">
    <source>
        <dbReference type="ARBA" id="ARBA00044690"/>
    </source>
</evidence>
<dbReference type="GO" id="GO:0031123">
    <property type="term" value="P:RNA 3'-end processing"/>
    <property type="evidence" value="ECO:0007669"/>
    <property type="project" value="UniProtKB-ARBA"/>
</dbReference>
<dbReference type="Proteomes" id="UP000075880">
    <property type="component" value="Unassembled WGS sequence"/>
</dbReference>
<protein>
    <recommendedName>
        <fullName evidence="3">Metallo-beta-lactamase domain-containing protein 1</fullName>
    </recommendedName>
    <alternativeName>
        <fullName evidence="4">Endoribonuclease MBLAC1</fullName>
    </alternativeName>
</protein>
<dbReference type="PANTHER" id="PTHR23200">
    <property type="entry name" value="METALLO-BETA-LACTAMASE DOMAIN-CONTAINING PROTEIN 1"/>
    <property type="match status" value="1"/>
</dbReference>
<evidence type="ECO:0000259" key="7">
    <source>
        <dbReference type="SMART" id="SM00849"/>
    </source>
</evidence>
<comment type="subcellular location">
    <subcellularLocation>
        <location evidence="1">Cytoplasm</location>
        <location evidence="1">Cytosol</location>
    </subcellularLocation>
</comment>
<comment type="subunit">
    <text evidence="2">Homodimer.</text>
</comment>
<proteinExistence type="predicted"/>
<evidence type="ECO:0000256" key="6">
    <source>
        <dbReference type="ARBA" id="ARBA00045869"/>
    </source>
</evidence>
<dbReference type="SMART" id="SM00849">
    <property type="entry name" value="Lactamase_B"/>
    <property type="match status" value="1"/>
</dbReference>
<comment type="function">
    <text evidence="6">Endoribonuclease that catalyzes the hydrolysis of histone-coding pre-mRNA 3'-end. Involved in histone pre-mRNA processing during the S-phase of the cell cycle, which is required for entering/progressing through S-phase. Cleaves histone pre-mRNA at a major and a minor cleavage site after the 5'-ACCCA-3' and the 5'-ACCCACA-3' sequence, respectively, and located downstream of the stem-loop. May require the presence of the HDE element located at the histone pre-RNA 3'-end to avoid non-specific cleavage.</text>
</comment>
<dbReference type="AlphaFoldDB" id="A0AAG5DDA2"/>
<dbReference type="InterPro" id="IPR001279">
    <property type="entry name" value="Metallo-B-lactamas"/>
</dbReference>
<evidence type="ECO:0000256" key="4">
    <source>
        <dbReference type="ARBA" id="ARBA00032988"/>
    </source>
</evidence>
<evidence type="ECO:0000256" key="3">
    <source>
        <dbReference type="ARBA" id="ARBA00014856"/>
    </source>
</evidence>
<feature type="domain" description="Metallo-beta-lactamase" evidence="7">
    <location>
        <begin position="48"/>
        <end position="219"/>
    </location>
</feature>
<reference evidence="8" key="1">
    <citation type="submission" date="2024-04" db="UniProtKB">
        <authorList>
            <consortium name="EnsemblMetazoa"/>
        </authorList>
    </citation>
    <scope>IDENTIFICATION</scope>
    <source>
        <strain evidence="8">EBRO</strain>
    </source>
</reference>
<dbReference type="Pfam" id="PF00753">
    <property type="entry name" value="Lactamase_B"/>
    <property type="match status" value="1"/>
</dbReference>
<evidence type="ECO:0000313" key="8">
    <source>
        <dbReference type="EnsemblMetazoa" id="ENSAATROPP008885"/>
    </source>
</evidence>
<evidence type="ECO:0000313" key="9">
    <source>
        <dbReference type="Proteomes" id="UP000075880"/>
    </source>
</evidence>